<feature type="chain" id="PRO_5045727114" evidence="2">
    <location>
        <begin position="17"/>
        <end position="300"/>
    </location>
</feature>
<evidence type="ECO:0000313" key="3">
    <source>
        <dbReference type="EMBL" id="MEJ2871112.1"/>
    </source>
</evidence>
<feature type="transmembrane region" description="Helical" evidence="1">
    <location>
        <begin position="72"/>
        <end position="92"/>
    </location>
</feature>
<keyword evidence="1" id="KW-0472">Membrane</keyword>
<dbReference type="PANTHER" id="PTHR40761:SF1">
    <property type="entry name" value="CONSERVED INTEGRAL MEMBRANE ALANINE VALINE AND LEUCINE RICH PROTEIN-RELATED"/>
    <property type="match status" value="1"/>
</dbReference>
<keyword evidence="1" id="KW-1133">Transmembrane helix</keyword>
<gene>
    <name evidence="3" type="ORF">WCD74_25340</name>
</gene>
<dbReference type="PANTHER" id="PTHR40761">
    <property type="entry name" value="CONSERVED INTEGRAL MEMBRANE ALANINE VALINE AND LEUCINE RICH PROTEIN-RELATED"/>
    <property type="match status" value="1"/>
</dbReference>
<feature type="transmembrane region" description="Helical" evidence="1">
    <location>
        <begin position="185"/>
        <end position="203"/>
    </location>
</feature>
<keyword evidence="1" id="KW-0812">Transmembrane</keyword>
<dbReference type="Gene3D" id="1.10.3730.20">
    <property type="match status" value="1"/>
</dbReference>
<dbReference type="Proteomes" id="UP001385809">
    <property type="component" value="Unassembled WGS sequence"/>
</dbReference>
<name>A0ABU8MUW6_9PSEU</name>
<accession>A0ABU8MUW6</accession>
<dbReference type="SUPFAM" id="SSF103481">
    <property type="entry name" value="Multidrug resistance efflux transporter EmrE"/>
    <property type="match status" value="1"/>
</dbReference>
<organism evidence="3 4">
    <name type="scientific">Actinomycetospora aurantiaca</name>
    <dbReference type="NCBI Taxonomy" id="3129233"/>
    <lineage>
        <taxon>Bacteria</taxon>
        <taxon>Bacillati</taxon>
        <taxon>Actinomycetota</taxon>
        <taxon>Actinomycetes</taxon>
        <taxon>Pseudonocardiales</taxon>
        <taxon>Pseudonocardiaceae</taxon>
        <taxon>Actinomycetospora</taxon>
    </lineage>
</organism>
<dbReference type="NCBIfam" id="NF038012">
    <property type="entry name" value="DMT_1"/>
    <property type="match status" value="1"/>
</dbReference>
<reference evidence="3 4" key="1">
    <citation type="submission" date="2024-03" db="EMBL/GenBank/DDBJ databases">
        <title>Actinomycetospora sp. OC33-EN08, a novel actinomycete isolated from wild orchid (Aerides multiflora).</title>
        <authorList>
            <person name="Suriyachadkun C."/>
        </authorList>
    </citation>
    <scope>NUCLEOTIDE SEQUENCE [LARGE SCALE GENOMIC DNA]</scope>
    <source>
        <strain evidence="3 4">OC33-EN08</strain>
    </source>
</reference>
<dbReference type="EMBL" id="JBBEGN010000019">
    <property type="protein sequence ID" value="MEJ2871112.1"/>
    <property type="molecule type" value="Genomic_DNA"/>
</dbReference>
<feature type="transmembrane region" description="Helical" evidence="1">
    <location>
        <begin position="98"/>
        <end position="118"/>
    </location>
</feature>
<feature type="transmembrane region" description="Helical" evidence="1">
    <location>
        <begin position="47"/>
        <end position="65"/>
    </location>
</feature>
<evidence type="ECO:0000256" key="2">
    <source>
        <dbReference type="SAM" id="SignalP"/>
    </source>
</evidence>
<proteinExistence type="predicted"/>
<feature type="transmembrane region" description="Helical" evidence="1">
    <location>
        <begin position="253"/>
        <end position="273"/>
    </location>
</feature>
<sequence>MAVVLVLMACLGNALALTLQRKAAQDSARQRGRSAGSFRDMVRRPPWLFGIVIFGAAVVCQVLALQIGSISLVQPVLVMELPFTLLVGWWILGGALRPYEWSAVGLMSIGLVVLLVSLRPHGGDALAAGNLRWILGTLVTLVALAACTWIAVTSRAVGKAAFFGIAAGIGSGFVAVIIKAMADALALGGLGAVLTTWQSYLLIPVGPVAFWTLQSGLRAGRLLASQPGLTLGNPILAFLWGTGLLGEEVAGGWWLLGGLVGAGLLTVGVFLLARSPVLAAQEGTPSATRTSKDTGSRRVL</sequence>
<keyword evidence="4" id="KW-1185">Reference proteome</keyword>
<protein>
    <submittedName>
        <fullName evidence="3">DMT family transporter</fullName>
    </submittedName>
</protein>
<dbReference type="InterPro" id="IPR037185">
    <property type="entry name" value="EmrE-like"/>
</dbReference>
<evidence type="ECO:0000256" key="1">
    <source>
        <dbReference type="SAM" id="Phobius"/>
    </source>
</evidence>
<feature type="signal peptide" evidence="2">
    <location>
        <begin position="1"/>
        <end position="16"/>
    </location>
</feature>
<feature type="transmembrane region" description="Helical" evidence="1">
    <location>
        <begin position="157"/>
        <end position="178"/>
    </location>
</feature>
<comment type="caution">
    <text evidence="3">The sequence shown here is derived from an EMBL/GenBank/DDBJ whole genome shotgun (WGS) entry which is preliminary data.</text>
</comment>
<evidence type="ECO:0000313" key="4">
    <source>
        <dbReference type="Proteomes" id="UP001385809"/>
    </source>
</evidence>
<dbReference type="RefSeq" id="WP_337697683.1">
    <property type="nucleotide sequence ID" value="NZ_JBBEGN010000019.1"/>
</dbReference>
<keyword evidence="2" id="KW-0732">Signal</keyword>
<feature type="transmembrane region" description="Helical" evidence="1">
    <location>
        <begin position="130"/>
        <end position="151"/>
    </location>
</feature>